<reference evidence="1 2" key="1">
    <citation type="journal article" date="2024" name="J Genomics">
        <title>Draft genome sequencing and assembly of Favolaschia claudopus CIRM-BRFM 2984 isolated from oak limbs.</title>
        <authorList>
            <person name="Navarro D."/>
            <person name="Drula E."/>
            <person name="Chaduli D."/>
            <person name="Cazenave R."/>
            <person name="Ahrendt S."/>
            <person name="Wang J."/>
            <person name="Lipzen A."/>
            <person name="Daum C."/>
            <person name="Barry K."/>
            <person name="Grigoriev I.V."/>
            <person name="Favel A."/>
            <person name="Rosso M.N."/>
            <person name="Martin F."/>
        </authorList>
    </citation>
    <scope>NUCLEOTIDE SEQUENCE [LARGE SCALE GENOMIC DNA]</scope>
    <source>
        <strain evidence="1 2">CIRM-BRFM 2984</strain>
    </source>
</reference>
<dbReference type="GO" id="GO:0031146">
    <property type="term" value="P:SCF-dependent proteasomal ubiquitin-dependent protein catabolic process"/>
    <property type="evidence" value="ECO:0007669"/>
    <property type="project" value="TreeGrafter"/>
</dbReference>
<dbReference type="AlphaFoldDB" id="A0AAW0A0B7"/>
<dbReference type="PANTHER" id="PTHR16134">
    <property type="entry name" value="F-BOX/TPR REPEAT PROTEIN POF3"/>
    <property type="match status" value="1"/>
</dbReference>
<gene>
    <name evidence="1" type="ORF">R3P38DRAFT_3407135</name>
</gene>
<name>A0AAW0A0B7_9AGAR</name>
<keyword evidence="2" id="KW-1185">Reference proteome</keyword>
<protein>
    <recommendedName>
        <fullName evidence="3">F-box domain-containing protein</fullName>
    </recommendedName>
</protein>
<dbReference type="GO" id="GO:0019005">
    <property type="term" value="C:SCF ubiquitin ligase complex"/>
    <property type="evidence" value="ECO:0007669"/>
    <property type="project" value="TreeGrafter"/>
</dbReference>
<dbReference type="EMBL" id="JAWWNJ010000095">
    <property type="protein sequence ID" value="KAK6996980.1"/>
    <property type="molecule type" value="Genomic_DNA"/>
</dbReference>
<dbReference type="Gene3D" id="3.80.10.10">
    <property type="entry name" value="Ribonuclease Inhibitor"/>
    <property type="match status" value="1"/>
</dbReference>
<dbReference type="PANTHER" id="PTHR16134:SF150">
    <property type="entry name" value="F-BOX_LRR-REPEAT PROTEIN 6-LIKE PROTEIN"/>
    <property type="match status" value="1"/>
</dbReference>
<sequence>MYSPFQSKLGTNYHARDEEVPQIRSLLVQPLSRIQEIDTEIAELHNAIDVLLTEKATLRSYIQAHRTLVAPIRRIPPEILSEIFEACLPNERNCVMSSAEAPMLLGRVCSSWRTLSLSTPSLWCRLHIVEPMLNTDALAAHIIREQMYARRVEAARAWLERSCQCPLSISLTGSDRRATANTPQSSGTAGILQALIPFASRWENISLRASHAALECLSNLSEQDVPLLTRLHIDRVGSSSRPAPWPKLEFLKGSQITHCSFSGSHGNIHSLPVRWTQLLSLSIGRNARSLTTEAAMKVLSRCPRLETCELTIVHISPPSASTATIVTLPHLRALTVNDEGPHSAYKSGGLFSCLSLPGLVQLEVLGSYMSGVTGSAASFASLPRLESFTIITALFSKPTLIDLLVTLPPTIQRLHLSSLNVRRNHAHMDDDVLAMLDPSIFPNLEELRITECNSVSDQALFRFIVARMSVESPTLRIVNAHFKRSKQMDIPGEIQSFLDAGLQVIIDYQHRYHAPLRSSPWKGLPDEIVKNAI</sequence>
<dbReference type="Gene3D" id="1.20.1280.50">
    <property type="match status" value="1"/>
</dbReference>
<comment type="caution">
    <text evidence="1">The sequence shown here is derived from an EMBL/GenBank/DDBJ whole genome shotgun (WGS) entry which is preliminary data.</text>
</comment>
<dbReference type="SUPFAM" id="SSF52058">
    <property type="entry name" value="L domain-like"/>
    <property type="match status" value="1"/>
</dbReference>
<evidence type="ECO:0000313" key="1">
    <source>
        <dbReference type="EMBL" id="KAK6996980.1"/>
    </source>
</evidence>
<proteinExistence type="predicted"/>
<accession>A0AAW0A0B7</accession>
<evidence type="ECO:0008006" key="3">
    <source>
        <dbReference type="Google" id="ProtNLM"/>
    </source>
</evidence>
<dbReference type="Proteomes" id="UP001362999">
    <property type="component" value="Unassembled WGS sequence"/>
</dbReference>
<evidence type="ECO:0000313" key="2">
    <source>
        <dbReference type="Proteomes" id="UP001362999"/>
    </source>
</evidence>
<dbReference type="InterPro" id="IPR032675">
    <property type="entry name" value="LRR_dom_sf"/>
</dbReference>
<organism evidence="1 2">
    <name type="scientific">Favolaschia claudopus</name>
    <dbReference type="NCBI Taxonomy" id="2862362"/>
    <lineage>
        <taxon>Eukaryota</taxon>
        <taxon>Fungi</taxon>
        <taxon>Dikarya</taxon>
        <taxon>Basidiomycota</taxon>
        <taxon>Agaricomycotina</taxon>
        <taxon>Agaricomycetes</taxon>
        <taxon>Agaricomycetidae</taxon>
        <taxon>Agaricales</taxon>
        <taxon>Marasmiineae</taxon>
        <taxon>Mycenaceae</taxon>
        <taxon>Favolaschia</taxon>
    </lineage>
</organism>